<protein>
    <recommendedName>
        <fullName evidence="1">HNH domain-containing protein</fullName>
    </recommendedName>
</protein>
<dbReference type="GO" id="GO:0004519">
    <property type="term" value="F:endonuclease activity"/>
    <property type="evidence" value="ECO:0007669"/>
    <property type="project" value="InterPro"/>
</dbReference>
<evidence type="ECO:0000313" key="3">
    <source>
        <dbReference type="Proteomes" id="UP000320914"/>
    </source>
</evidence>
<dbReference type="InterPro" id="IPR002711">
    <property type="entry name" value="HNH"/>
</dbReference>
<organism evidence="2 3">
    <name type="scientific">Pseudomonas mandelii</name>
    <dbReference type="NCBI Taxonomy" id="75612"/>
    <lineage>
        <taxon>Bacteria</taxon>
        <taxon>Pseudomonadati</taxon>
        <taxon>Pseudomonadota</taxon>
        <taxon>Gammaproteobacteria</taxon>
        <taxon>Pseudomonadales</taxon>
        <taxon>Pseudomonadaceae</taxon>
        <taxon>Pseudomonas</taxon>
    </lineage>
</organism>
<dbReference type="CDD" id="cd00085">
    <property type="entry name" value="HNHc"/>
    <property type="match status" value="1"/>
</dbReference>
<dbReference type="GO" id="GO:0003676">
    <property type="term" value="F:nucleic acid binding"/>
    <property type="evidence" value="ECO:0007669"/>
    <property type="project" value="InterPro"/>
</dbReference>
<evidence type="ECO:0000313" key="2">
    <source>
        <dbReference type="EMBL" id="TPG83736.1"/>
    </source>
</evidence>
<dbReference type="Pfam" id="PF01844">
    <property type="entry name" value="HNH"/>
    <property type="match status" value="1"/>
</dbReference>
<accession>A0A502IDQ9</accession>
<dbReference type="Proteomes" id="UP000320914">
    <property type="component" value="Unassembled WGS sequence"/>
</dbReference>
<reference evidence="2 3" key="1">
    <citation type="journal article" date="2019" name="Environ. Microbiol.">
        <title>Species interactions and distinct microbial communities in high Arctic permafrost affected cryosols are associated with the CH4 and CO2 gas fluxes.</title>
        <authorList>
            <person name="Altshuler I."/>
            <person name="Hamel J."/>
            <person name="Turney S."/>
            <person name="Magnuson E."/>
            <person name="Levesque R."/>
            <person name="Greer C."/>
            <person name="Whyte L.G."/>
        </authorList>
    </citation>
    <scope>NUCLEOTIDE SEQUENCE [LARGE SCALE GENOMIC DNA]</scope>
    <source>
        <strain evidence="2 3">OWC5</strain>
    </source>
</reference>
<dbReference type="Gene3D" id="1.10.30.50">
    <property type="match status" value="1"/>
</dbReference>
<comment type="caution">
    <text evidence="2">The sequence shown here is derived from an EMBL/GenBank/DDBJ whole genome shotgun (WGS) entry which is preliminary data.</text>
</comment>
<dbReference type="AlphaFoldDB" id="A0A502IDQ9"/>
<feature type="domain" description="HNH" evidence="1">
    <location>
        <begin position="169"/>
        <end position="206"/>
    </location>
</feature>
<name>A0A502IDQ9_9PSED</name>
<proteinExistence type="predicted"/>
<gene>
    <name evidence="2" type="ORF">EAH74_12595</name>
</gene>
<evidence type="ECO:0000259" key="1">
    <source>
        <dbReference type="Pfam" id="PF01844"/>
    </source>
</evidence>
<dbReference type="GO" id="GO:0008270">
    <property type="term" value="F:zinc ion binding"/>
    <property type="evidence" value="ECO:0007669"/>
    <property type="project" value="InterPro"/>
</dbReference>
<sequence>MLVQEAVSFTKEDQRILDSLMPGQEGWHTPSDLECLPTCPYSSRCDGHGPAKKVCSDDWRRAPLDEFSSKVFVHVLENFDFYNQGDLPHLTVQSDQVAALHFKFLKAWESLVAPEYAEGSLQMTKHRRRERANGVSKLLKSERFFQTKKLECEACGVDFYALYGTQGFRVIECHHQIPLAHANHKGKTNVEDLALLCANCHRLAHTSESLHLTEALRQYVQGRQVNNGRLSAALEPR</sequence>
<dbReference type="InterPro" id="IPR003615">
    <property type="entry name" value="HNH_nuc"/>
</dbReference>
<dbReference type="EMBL" id="RCZA01000005">
    <property type="protein sequence ID" value="TPG83736.1"/>
    <property type="molecule type" value="Genomic_DNA"/>
</dbReference>